<evidence type="ECO:0000313" key="3">
    <source>
        <dbReference type="Proteomes" id="UP000694918"/>
    </source>
</evidence>
<evidence type="ECO:0000313" key="4">
    <source>
        <dbReference type="RefSeq" id="XP_011039102.1"/>
    </source>
</evidence>
<evidence type="ECO:0000256" key="2">
    <source>
        <dbReference type="SAM" id="Phobius"/>
    </source>
</evidence>
<feature type="transmembrane region" description="Helical" evidence="2">
    <location>
        <begin position="124"/>
        <end position="144"/>
    </location>
</feature>
<name>A0AAJ6Y1I7_POPEU</name>
<sequence length="298" mass="33660">MLSLRNFWRRHRSKILITAGVLGSGYFLYRLYNAHEQRLADMERELARQRANDEVIKAQLQAHIENVQLIADTTTLPHAMQYLRSRIAEELDLSQLTERLQKGKGKPYTLTSSEKLELWDRLKILSFTQMVVSLWAVTILSLYIKVQVNILGRHMYIDTARGLGSSLLLENVDLIDRDDQQKFLVSADFLANNGLPALISNIQAVVTEVIEGAEFGKIMGISLKVAVDALVEDMEAKCQSTGASLTSGMPLAKLLSRVMQIVPSLLREASQNQFIQIIRTVPEVELFFTLLYANNLVE</sequence>
<dbReference type="RefSeq" id="XP_011039102.1">
    <property type="nucleotide sequence ID" value="XM_011040800.1"/>
</dbReference>
<keyword evidence="2" id="KW-0472">Membrane</keyword>
<dbReference type="Proteomes" id="UP000694918">
    <property type="component" value="Unplaced"/>
</dbReference>
<feature type="transmembrane region" description="Helical" evidence="2">
    <location>
        <begin position="15"/>
        <end position="32"/>
    </location>
</feature>
<proteinExistence type="predicted"/>
<evidence type="ECO:0000256" key="1">
    <source>
        <dbReference type="SAM" id="Coils"/>
    </source>
</evidence>
<dbReference type="InterPro" id="IPR006966">
    <property type="entry name" value="Peroxin-3"/>
</dbReference>
<reference evidence="4" key="1">
    <citation type="submission" date="2025-08" db="UniProtKB">
        <authorList>
            <consortium name="RefSeq"/>
        </authorList>
    </citation>
    <scope>IDENTIFICATION</scope>
</reference>
<gene>
    <name evidence="4" type="primary">LOC105135768</name>
</gene>
<dbReference type="GeneID" id="105135768"/>
<keyword evidence="2" id="KW-1133">Transmembrane helix</keyword>
<keyword evidence="1" id="KW-0175">Coiled coil</keyword>
<keyword evidence="2" id="KW-0812">Transmembrane</keyword>
<dbReference type="PANTHER" id="PTHR28080">
    <property type="entry name" value="PEROXISOMAL BIOGENESIS FACTOR 3"/>
    <property type="match status" value="1"/>
</dbReference>
<feature type="coiled-coil region" evidence="1">
    <location>
        <begin position="32"/>
        <end position="59"/>
    </location>
</feature>
<dbReference type="Pfam" id="PF04882">
    <property type="entry name" value="Peroxin-3"/>
    <property type="match status" value="2"/>
</dbReference>
<accession>A0AAJ6Y1I7</accession>
<protein>
    <submittedName>
        <fullName evidence="4">Peroxisome biogenesis protein 3-2-like isoform X3</fullName>
    </submittedName>
</protein>
<dbReference type="AlphaFoldDB" id="A0AAJ6Y1I7"/>
<organism evidence="3 4">
    <name type="scientific">Populus euphratica</name>
    <name type="common">Euphrates poplar</name>
    <dbReference type="NCBI Taxonomy" id="75702"/>
    <lineage>
        <taxon>Eukaryota</taxon>
        <taxon>Viridiplantae</taxon>
        <taxon>Streptophyta</taxon>
        <taxon>Embryophyta</taxon>
        <taxon>Tracheophyta</taxon>
        <taxon>Spermatophyta</taxon>
        <taxon>Magnoliopsida</taxon>
        <taxon>eudicotyledons</taxon>
        <taxon>Gunneridae</taxon>
        <taxon>Pentapetalae</taxon>
        <taxon>rosids</taxon>
        <taxon>fabids</taxon>
        <taxon>Malpighiales</taxon>
        <taxon>Salicaceae</taxon>
        <taxon>Saliceae</taxon>
        <taxon>Populus</taxon>
    </lineage>
</organism>
<dbReference type="GO" id="GO:0030674">
    <property type="term" value="F:protein-macromolecule adaptor activity"/>
    <property type="evidence" value="ECO:0007669"/>
    <property type="project" value="TreeGrafter"/>
</dbReference>
<dbReference type="PANTHER" id="PTHR28080:SF1">
    <property type="entry name" value="PEROXISOMAL BIOGENESIS FACTOR 3"/>
    <property type="match status" value="1"/>
</dbReference>
<dbReference type="GO" id="GO:0045046">
    <property type="term" value="P:protein import into peroxisome membrane"/>
    <property type="evidence" value="ECO:0007669"/>
    <property type="project" value="TreeGrafter"/>
</dbReference>
<keyword evidence="3" id="KW-1185">Reference proteome</keyword>
<dbReference type="GO" id="GO:0005778">
    <property type="term" value="C:peroxisomal membrane"/>
    <property type="evidence" value="ECO:0007669"/>
    <property type="project" value="InterPro"/>
</dbReference>